<evidence type="ECO:0000259" key="1">
    <source>
        <dbReference type="Pfam" id="PF13439"/>
    </source>
</evidence>
<reference evidence="2" key="1">
    <citation type="submission" date="2019-11" db="EMBL/GenBank/DDBJ databases">
        <title>Microbial mats filling the niche in hypersaline microbial mats.</title>
        <authorList>
            <person name="Wong H.L."/>
            <person name="Macleod F.I."/>
            <person name="White R.A. III"/>
            <person name="Burns B.P."/>
        </authorList>
    </citation>
    <scope>NUCLEOTIDE SEQUENCE</scope>
    <source>
        <strain evidence="2">Rbin_158</strain>
    </source>
</reference>
<dbReference type="EMBL" id="WJJP01000283">
    <property type="protein sequence ID" value="MBD3324713.1"/>
    <property type="molecule type" value="Genomic_DNA"/>
</dbReference>
<name>A0A9D5JUW2_9BACT</name>
<dbReference type="Gene3D" id="3.40.50.2000">
    <property type="entry name" value="Glycogen Phosphorylase B"/>
    <property type="match status" value="2"/>
</dbReference>
<organism evidence="2 3">
    <name type="scientific">candidate division KSB3 bacterium</name>
    <dbReference type="NCBI Taxonomy" id="2044937"/>
    <lineage>
        <taxon>Bacteria</taxon>
        <taxon>candidate division KSB3</taxon>
    </lineage>
</organism>
<protein>
    <submittedName>
        <fullName evidence="2">Glycosyltransferase</fullName>
    </submittedName>
</protein>
<dbReference type="Proteomes" id="UP000649604">
    <property type="component" value="Unassembled WGS sequence"/>
</dbReference>
<dbReference type="Pfam" id="PF13439">
    <property type="entry name" value="Glyco_transf_4"/>
    <property type="match status" value="1"/>
</dbReference>
<proteinExistence type="predicted"/>
<sequence length="377" mass="42403">MAKTRVLEFSTSAKIGGTQHMLLEFLRHASRERYDLYLCVLLAHDVLNDEAGKLGIPQTSLQMRGYWDLRAWWRFYHFARGKEFDLMRTYGLKADIIGRIVGKLLGIPVHITSVRSTDPWRRWYHVLLDVLTAGLTDLYLSNSEAGRLAVHQREKIPLSKIAVIPNGVDLVKFAPRPSENASLQKTALGIPPNAPVIGSVANLCPMKGHTTIVDALPLIQDEFPEVRCLFVGMDFLQGAIQRYVRERQLEEAVMFTGFRTDIPRILSLFDVFLLPSLWEGLPNAMLEAMAMKLPVVASAVGDIPNVIEHQRTGFLIPPQNPHALAETVLGVLRHPEAASKIGHAGHDLIRRQFSLESVVTQTERLYDQLIERKGKQP</sequence>
<accession>A0A9D5JUW2</accession>
<dbReference type="InterPro" id="IPR028098">
    <property type="entry name" value="Glyco_trans_4-like_N"/>
</dbReference>
<dbReference type="SUPFAM" id="SSF53756">
    <property type="entry name" value="UDP-Glycosyltransferase/glycogen phosphorylase"/>
    <property type="match status" value="1"/>
</dbReference>
<evidence type="ECO:0000313" key="2">
    <source>
        <dbReference type="EMBL" id="MBD3324713.1"/>
    </source>
</evidence>
<comment type="caution">
    <text evidence="2">The sequence shown here is derived from an EMBL/GenBank/DDBJ whole genome shotgun (WGS) entry which is preliminary data.</text>
</comment>
<dbReference type="Pfam" id="PF13692">
    <property type="entry name" value="Glyco_trans_1_4"/>
    <property type="match status" value="1"/>
</dbReference>
<dbReference type="AlphaFoldDB" id="A0A9D5JUW2"/>
<evidence type="ECO:0000313" key="3">
    <source>
        <dbReference type="Proteomes" id="UP000649604"/>
    </source>
</evidence>
<dbReference type="PANTHER" id="PTHR12526">
    <property type="entry name" value="GLYCOSYLTRANSFERASE"/>
    <property type="match status" value="1"/>
</dbReference>
<feature type="domain" description="Glycosyltransferase subfamily 4-like N-terminal" evidence="1">
    <location>
        <begin position="15"/>
        <end position="170"/>
    </location>
</feature>
<gene>
    <name evidence="2" type="ORF">GF339_09020</name>
</gene>